<dbReference type="Gene3D" id="1.10.357.10">
    <property type="entry name" value="Tetracycline Repressor, domain 2"/>
    <property type="match status" value="1"/>
</dbReference>
<keyword evidence="1 2" id="KW-0238">DNA-binding</keyword>
<dbReference type="Pfam" id="PF17937">
    <property type="entry name" value="TetR_C_28"/>
    <property type="match status" value="1"/>
</dbReference>
<dbReference type="InterPro" id="IPR041479">
    <property type="entry name" value="TetR_CgmR_C"/>
</dbReference>
<dbReference type="SUPFAM" id="SSF46689">
    <property type="entry name" value="Homeodomain-like"/>
    <property type="match status" value="1"/>
</dbReference>
<dbReference type="InterPro" id="IPR036271">
    <property type="entry name" value="Tet_transcr_reg_TetR-rel_C_sf"/>
</dbReference>
<dbReference type="Pfam" id="PF00440">
    <property type="entry name" value="TetR_N"/>
    <property type="match status" value="1"/>
</dbReference>
<dbReference type="PROSITE" id="PS50977">
    <property type="entry name" value="HTH_TETR_2"/>
    <property type="match status" value="1"/>
</dbReference>
<proteinExistence type="predicted"/>
<evidence type="ECO:0000313" key="4">
    <source>
        <dbReference type="EMBL" id="MEL1254111.1"/>
    </source>
</evidence>
<dbReference type="RefSeq" id="WP_341692131.1">
    <property type="nucleotide sequence ID" value="NZ_JBBYHS010000009.1"/>
</dbReference>
<dbReference type="EMBL" id="JBBYHS010000009">
    <property type="protein sequence ID" value="MEL1254111.1"/>
    <property type="molecule type" value="Genomic_DNA"/>
</dbReference>
<dbReference type="InterPro" id="IPR009057">
    <property type="entry name" value="Homeodomain-like_sf"/>
</dbReference>
<dbReference type="PRINTS" id="PR00455">
    <property type="entry name" value="HTHTETR"/>
</dbReference>
<accession>A0ABU9IPG3</accession>
<protein>
    <submittedName>
        <fullName evidence="4">TetR/AcrR family transcriptional regulator</fullName>
    </submittedName>
</protein>
<dbReference type="SUPFAM" id="SSF48498">
    <property type="entry name" value="Tetracyclin repressor-like, C-terminal domain"/>
    <property type="match status" value="1"/>
</dbReference>
<name>A0ABU9IPG3_9FLAO</name>
<dbReference type="Proteomes" id="UP001485226">
    <property type="component" value="Unassembled WGS sequence"/>
</dbReference>
<sequence length="181" mass="20454">MENPYKRKKEPLANKKLILETAAEIGASMAWSDVTFQAIAQKTGLSKGGIIHHFPSKEILLDELFEQSLAELSVLIEHEKENNPQLQPAYAYLKIVCGDMPEGCYLNTMNVILKGTVNNGHFRDRWKEWVQQYLALDFDNADALSLMALLVADGMWFSDILGIYPISSLQKQKILQLINSL</sequence>
<organism evidence="4 5">
    <name type="scientific">Flavobacterium calami</name>
    <dbReference type="NCBI Taxonomy" id="3139144"/>
    <lineage>
        <taxon>Bacteria</taxon>
        <taxon>Pseudomonadati</taxon>
        <taxon>Bacteroidota</taxon>
        <taxon>Flavobacteriia</taxon>
        <taxon>Flavobacteriales</taxon>
        <taxon>Flavobacteriaceae</taxon>
        <taxon>Flavobacterium</taxon>
    </lineage>
</organism>
<comment type="caution">
    <text evidence="4">The sequence shown here is derived from an EMBL/GenBank/DDBJ whole genome shotgun (WGS) entry which is preliminary data.</text>
</comment>
<reference evidence="4 5" key="1">
    <citation type="submission" date="2024-04" db="EMBL/GenBank/DDBJ databases">
        <title>Flavobacterium sp. DGU38 16S ribosomal RNA gene Genome sequencing and assembly.</title>
        <authorList>
            <person name="Park S."/>
        </authorList>
    </citation>
    <scope>NUCLEOTIDE SEQUENCE [LARGE SCALE GENOMIC DNA]</scope>
    <source>
        <strain evidence="4 5">DGU38</strain>
    </source>
</reference>
<gene>
    <name evidence="4" type="ORF">AAEO57_10015</name>
</gene>
<dbReference type="InterPro" id="IPR050624">
    <property type="entry name" value="HTH-type_Tx_Regulator"/>
</dbReference>
<evidence type="ECO:0000256" key="2">
    <source>
        <dbReference type="PROSITE-ProRule" id="PRU00335"/>
    </source>
</evidence>
<dbReference type="InterPro" id="IPR001647">
    <property type="entry name" value="HTH_TetR"/>
</dbReference>
<keyword evidence="5" id="KW-1185">Reference proteome</keyword>
<evidence type="ECO:0000259" key="3">
    <source>
        <dbReference type="PROSITE" id="PS50977"/>
    </source>
</evidence>
<feature type="DNA-binding region" description="H-T-H motif" evidence="2">
    <location>
        <begin position="35"/>
        <end position="54"/>
    </location>
</feature>
<dbReference type="PANTHER" id="PTHR43479:SF11">
    <property type="entry name" value="ACREF_ENVCD OPERON REPRESSOR-RELATED"/>
    <property type="match status" value="1"/>
</dbReference>
<dbReference type="PANTHER" id="PTHR43479">
    <property type="entry name" value="ACREF/ENVCD OPERON REPRESSOR-RELATED"/>
    <property type="match status" value="1"/>
</dbReference>
<feature type="domain" description="HTH tetR-type" evidence="3">
    <location>
        <begin position="12"/>
        <end position="72"/>
    </location>
</feature>
<evidence type="ECO:0000313" key="5">
    <source>
        <dbReference type="Proteomes" id="UP001485226"/>
    </source>
</evidence>
<evidence type="ECO:0000256" key="1">
    <source>
        <dbReference type="ARBA" id="ARBA00023125"/>
    </source>
</evidence>